<keyword evidence="1" id="KW-0472">Membrane</keyword>
<feature type="transmembrane region" description="Helical" evidence="1">
    <location>
        <begin position="15"/>
        <end position="34"/>
    </location>
</feature>
<organism evidence="2 3">
    <name type="scientific">Oceaniferula flava</name>
    <dbReference type="NCBI Taxonomy" id="2800421"/>
    <lineage>
        <taxon>Bacteria</taxon>
        <taxon>Pseudomonadati</taxon>
        <taxon>Verrucomicrobiota</taxon>
        <taxon>Verrucomicrobiia</taxon>
        <taxon>Verrucomicrobiales</taxon>
        <taxon>Verrucomicrobiaceae</taxon>
        <taxon>Oceaniferula</taxon>
    </lineage>
</organism>
<comment type="caution">
    <text evidence="2">The sequence shown here is derived from an EMBL/GenBank/DDBJ whole genome shotgun (WGS) entry which is preliminary data.</text>
</comment>
<dbReference type="Proteomes" id="UP000634206">
    <property type="component" value="Unassembled WGS sequence"/>
</dbReference>
<gene>
    <name evidence="2" type="ORF">JIN83_01440</name>
</gene>
<reference evidence="2" key="1">
    <citation type="submission" date="2021-01" db="EMBL/GenBank/DDBJ databases">
        <title>Modified the classification status of verrucomicrobia.</title>
        <authorList>
            <person name="Feng X."/>
        </authorList>
    </citation>
    <scope>NUCLEOTIDE SEQUENCE</scope>
    <source>
        <strain evidence="2">5K15</strain>
    </source>
</reference>
<name>A0AAE2SC78_9BACT</name>
<feature type="transmembrane region" description="Helical" evidence="1">
    <location>
        <begin position="106"/>
        <end position="126"/>
    </location>
</feature>
<evidence type="ECO:0000313" key="2">
    <source>
        <dbReference type="EMBL" id="MBK1853611.1"/>
    </source>
</evidence>
<dbReference type="EMBL" id="JAENIG010000001">
    <property type="protein sequence ID" value="MBK1853611.1"/>
    <property type="molecule type" value="Genomic_DNA"/>
</dbReference>
<evidence type="ECO:0000313" key="3">
    <source>
        <dbReference type="Proteomes" id="UP000634206"/>
    </source>
</evidence>
<dbReference type="AlphaFoldDB" id="A0AAE2SC78"/>
<keyword evidence="1" id="KW-0812">Transmembrane</keyword>
<feature type="transmembrane region" description="Helical" evidence="1">
    <location>
        <begin position="80"/>
        <end position="99"/>
    </location>
</feature>
<proteinExistence type="predicted"/>
<keyword evidence="1" id="KW-1133">Transmembrane helix</keyword>
<evidence type="ECO:0000256" key="1">
    <source>
        <dbReference type="SAM" id="Phobius"/>
    </source>
</evidence>
<keyword evidence="3" id="KW-1185">Reference proteome</keyword>
<sequence length="142" mass="16511">MSHHVTSAFEISFNLWHWIALVLFAFFMAYYEGFKGFQKKYSPRVAARVRYLRDQPDTLRSLLAPLFCIGYFHANKKTLIKAYVLTIGIALLVRSMNYCPQPWRGIVDLGVMIGLSWGLIAFWIFAYKALTQKEFNYSPETP</sequence>
<protein>
    <submittedName>
        <fullName evidence="2">Uncharacterized protein</fullName>
    </submittedName>
</protein>
<accession>A0AAE2SC78</accession>